<organism evidence="1 2">
    <name type="scientific">Rangifer tarandus platyrhynchus</name>
    <name type="common">Svalbard reindeer</name>
    <dbReference type="NCBI Taxonomy" id="3082113"/>
    <lineage>
        <taxon>Eukaryota</taxon>
        <taxon>Metazoa</taxon>
        <taxon>Chordata</taxon>
        <taxon>Craniata</taxon>
        <taxon>Vertebrata</taxon>
        <taxon>Euteleostomi</taxon>
        <taxon>Mammalia</taxon>
        <taxon>Eutheria</taxon>
        <taxon>Laurasiatheria</taxon>
        <taxon>Artiodactyla</taxon>
        <taxon>Ruminantia</taxon>
        <taxon>Pecora</taxon>
        <taxon>Cervidae</taxon>
        <taxon>Odocoileinae</taxon>
        <taxon>Rangifer</taxon>
    </lineage>
</organism>
<dbReference type="EMBL" id="OX459966">
    <property type="protein sequence ID" value="CAI9171086.1"/>
    <property type="molecule type" value="Genomic_DNA"/>
</dbReference>
<proteinExistence type="predicted"/>
<name>A0ABN8ZDJ3_RANTA</name>
<keyword evidence="2" id="KW-1185">Reference proteome</keyword>
<accession>A0ABN8ZDJ3</accession>
<sequence length="164" mass="17835">MRVEDMARAPPPTGSHRGLCADLCGHDPASLVEKESPGRLPFPCHFLPGLQQPYWLSLSLSSGLLFAYSKNYVSGPGLTRAGPQRHSSGSYKAGAVTVTLVQPSLCWYLFNTEARLPNSFLLLQKKPQTPEQQKEKGEVMSQNWHLVLPGQAGLPFGPDPGTLP</sequence>
<evidence type="ECO:0000313" key="1">
    <source>
        <dbReference type="EMBL" id="CAI9171086.1"/>
    </source>
</evidence>
<gene>
    <name evidence="1" type="ORF">MRATA1EN1_LOCUS20048</name>
</gene>
<dbReference type="Proteomes" id="UP001176941">
    <property type="component" value="Chromosome 30"/>
</dbReference>
<evidence type="ECO:0000313" key="2">
    <source>
        <dbReference type="Proteomes" id="UP001176941"/>
    </source>
</evidence>
<reference evidence="1" key="1">
    <citation type="submission" date="2023-04" db="EMBL/GenBank/DDBJ databases">
        <authorList>
            <consortium name="ELIXIR-Norway"/>
        </authorList>
    </citation>
    <scope>NUCLEOTIDE SEQUENCE [LARGE SCALE GENOMIC DNA]</scope>
</reference>
<protein>
    <submittedName>
        <fullName evidence="1">Uncharacterized protein</fullName>
    </submittedName>
</protein>